<dbReference type="EMBL" id="BNEE01000006">
    <property type="protein sequence ID" value="GHI85101.1"/>
    <property type="molecule type" value="Genomic_DNA"/>
</dbReference>
<reference evidence="2" key="1">
    <citation type="submission" date="2020-09" db="EMBL/GenBank/DDBJ databases">
        <title>Whole genome shotgun sequence of Streptomyces xanthophaeus NBRC 12829.</title>
        <authorList>
            <person name="Komaki H."/>
            <person name="Tamura T."/>
        </authorList>
    </citation>
    <scope>NUCLEOTIDE SEQUENCE</scope>
    <source>
        <strain evidence="2">NBRC 12829</strain>
    </source>
</reference>
<gene>
    <name evidence="2" type="ORF">Sxan_24650</name>
</gene>
<dbReference type="AlphaFoldDB" id="A0A919LCF5"/>
<feature type="signal peptide" evidence="1">
    <location>
        <begin position="1"/>
        <end position="26"/>
    </location>
</feature>
<keyword evidence="1" id="KW-0732">Signal</keyword>
<keyword evidence="3" id="KW-1185">Reference proteome</keyword>
<organism evidence="2 3">
    <name type="scientific">Streptomyces xanthophaeus</name>
    <dbReference type="NCBI Taxonomy" id="67385"/>
    <lineage>
        <taxon>Bacteria</taxon>
        <taxon>Bacillati</taxon>
        <taxon>Actinomycetota</taxon>
        <taxon>Actinomycetes</taxon>
        <taxon>Kitasatosporales</taxon>
        <taxon>Streptomycetaceae</taxon>
        <taxon>Streptomyces</taxon>
    </lineage>
</organism>
<dbReference type="OrthoDB" id="4317489at2"/>
<dbReference type="RefSeq" id="WP_031139578.1">
    <property type="nucleotide sequence ID" value="NZ_BNEE01000006.1"/>
</dbReference>
<feature type="chain" id="PRO_5037174001" description="Peptidase inhibitor" evidence="1">
    <location>
        <begin position="27"/>
        <end position="123"/>
    </location>
</feature>
<evidence type="ECO:0008006" key="4">
    <source>
        <dbReference type="Google" id="ProtNLM"/>
    </source>
</evidence>
<dbReference type="Pfam" id="PF03995">
    <property type="entry name" value="Inhibitor_I36"/>
    <property type="match status" value="1"/>
</dbReference>
<name>A0A919LCF5_9ACTN</name>
<dbReference type="GeneID" id="96807834"/>
<accession>A0A919LCF5</accession>
<dbReference type="Proteomes" id="UP000600026">
    <property type="component" value="Unassembled WGS sequence"/>
</dbReference>
<evidence type="ECO:0000256" key="1">
    <source>
        <dbReference type="SAM" id="SignalP"/>
    </source>
</evidence>
<evidence type="ECO:0000313" key="3">
    <source>
        <dbReference type="Proteomes" id="UP000600026"/>
    </source>
</evidence>
<evidence type="ECO:0000313" key="2">
    <source>
        <dbReference type="EMBL" id="GHI85101.1"/>
    </source>
</evidence>
<sequence>MRRITSLAAAGFSLAVVLGSAPLASAAESAPAAYTCNSGNFCIYSGWNGGGERCEFPDAQRANTADNCGFIQNGRNVLSVWNGKNNRVQYYTQTNYNSRVGSTPGGQGGNLMGNYQIRSFKKQ</sequence>
<comment type="caution">
    <text evidence="2">The sequence shown here is derived from an EMBL/GenBank/DDBJ whole genome shotgun (WGS) entry which is preliminary data.</text>
</comment>
<proteinExistence type="predicted"/>
<protein>
    <recommendedName>
        <fullName evidence="4">Peptidase inhibitor</fullName>
    </recommendedName>
</protein>